<feature type="binding site" evidence="4">
    <location>
        <position position="204"/>
    </location>
    <ligand>
        <name>a divalent metal cation</name>
        <dbReference type="ChEBI" id="CHEBI:60240"/>
        <label>1</label>
    </ligand>
</feature>
<dbReference type="PROSITE" id="PS01091">
    <property type="entry name" value="TATD_3"/>
    <property type="match status" value="1"/>
</dbReference>
<evidence type="ECO:0000256" key="1">
    <source>
        <dbReference type="ARBA" id="ARBA00009275"/>
    </source>
</evidence>
<name>A0A1J0KRU7_9GAMM</name>
<dbReference type="PROSITE" id="PS01137">
    <property type="entry name" value="TATD_1"/>
    <property type="match status" value="1"/>
</dbReference>
<dbReference type="GO" id="GO:0004536">
    <property type="term" value="F:DNA nuclease activity"/>
    <property type="evidence" value="ECO:0007669"/>
    <property type="project" value="InterPro"/>
</dbReference>
<dbReference type="GO" id="GO:0016788">
    <property type="term" value="F:hydrolase activity, acting on ester bonds"/>
    <property type="evidence" value="ECO:0007669"/>
    <property type="project" value="InterPro"/>
</dbReference>
<dbReference type="PANTHER" id="PTHR46124">
    <property type="entry name" value="D-AMINOACYL-TRNA DEACYLASE"/>
    <property type="match status" value="1"/>
</dbReference>
<evidence type="ECO:0000313" key="6">
    <source>
        <dbReference type="Proteomes" id="UP000182521"/>
    </source>
</evidence>
<dbReference type="InterPro" id="IPR015991">
    <property type="entry name" value="TatD/YcfH-like"/>
</dbReference>
<dbReference type="GO" id="GO:0005829">
    <property type="term" value="C:cytosol"/>
    <property type="evidence" value="ECO:0007669"/>
    <property type="project" value="TreeGrafter"/>
</dbReference>
<feature type="binding site" evidence="4">
    <location>
        <position position="8"/>
    </location>
    <ligand>
        <name>a divalent metal cation</name>
        <dbReference type="ChEBI" id="CHEBI:60240"/>
        <label>1</label>
    </ligand>
</feature>
<feature type="binding site" evidence="4">
    <location>
        <position position="129"/>
    </location>
    <ligand>
        <name>a divalent metal cation</name>
        <dbReference type="ChEBI" id="CHEBI:60240"/>
        <label>2</label>
    </ligand>
</feature>
<feature type="binding site" evidence="4">
    <location>
        <position position="154"/>
    </location>
    <ligand>
        <name>a divalent metal cation</name>
        <dbReference type="ChEBI" id="CHEBI:60240"/>
        <label>2</label>
    </ligand>
</feature>
<dbReference type="Proteomes" id="UP000182521">
    <property type="component" value="Chromosome"/>
</dbReference>
<dbReference type="KEGG" id="frc:KX01_1858"/>
<dbReference type="PIRSF" id="PIRSF005902">
    <property type="entry name" value="DNase_TatD"/>
    <property type="match status" value="1"/>
</dbReference>
<comment type="similarity">
    <text evidence="1">Belongs to the metallo-dependent hydrolases superfamily. TatD-type hydrolase family.</text>
</comment>
<keyword evidence="6" id="KW-1185">Reference proteome</keyword>
<dbReference type="AlphaFoldDB" id="A0A1J0KRU7"/>
<dbReference type="FunFam" id="3.20.20.140:FF:000005">
    <property type="entry name" value="TatD family hydrolase"/>
    <property type="match status" value="1"/>
</dbReference>
<evidence type="ECO:0000256" key="4">
    <source>
        <dbReference type="PIRSR" id="PIRSR005902-1"/>
    </source>
</evidence>
<dbReference type="Pfam" id="PF01026">
    <property type="entry name" value="TatD_DNase"/>
    <property type="match status" value="1"/>
</dbReference>
<feature type="binding site" evidence="4">
    <location>
        <position position="6"/>
    </location>
    <ligand>
        <name>a divalent metal cation</name>
        <dbReference type="ChEBI" id="CHEBI:60240"/>
        <label>1</label>
    </ligand>
</feature>
<dbReference type="OrthoDB" id="9810005at2"/>
<organism evidence="5 6">
    <name type="scientific">Francisella frigiditurris</name>
    <dbReference type="NCBI Taxonomy" id="1542390"/>
    <lineage>
        <taxon>Bacteria</taxon>
        <taxon>Pseudomonadati</taxon>
        <taxon>Pseudomonadota</taxon>
        <taxon>Gammaproteobacteria</taxon>
        <taxon>Thiotrichales</taxon>
        <taxon>Francisellaceae</taxon>
        <taxon>Francisella</taxon>
    </lineage>
</organism>
<dbReference type="Gene3D" id="3.20.20.140">
    <property type="entry name" value="Metal-dependent hydrolases"/>
    <property type="match status" value="1"/>
</dbReference>
<accession>A0A1J0KRU7</accession>
<evidence type="ECO:0000256" key="3">
    <source>
        <dbReference type="ARBA" id="ARBA00022801"/>
    </source>
</evidence>
<dbReference type="STRING" id="1542390.KX01_1858"/>
<reference evidence="6" key="1">
    <citation type="submission" date="2014-10" db="EMBL/GenBank/DDBJ databases">
        <authorList>
            <person name="Kuske C.R."/>
            <person name="Challacombe J.F."/>
            <person name="Daligault H.E."/>
            <person name="Davenport K.W."/>
            <person name="Johnson S.L."/>
            <person name="Siddaramappa S."/>
            <person name="Petersen J.M."/>
        </authorList>
    </citation>
    <scope>NUCLEOTIDE SEQUENCE [LARGE SCALE GENOMIC DNA]</scope>
    <source>
        <strain evidence="6">CA97-1460</strain>
    </source>
</reference>
<dbReference type="NCBIfam" id="TIGR00010">
    <property type="entry name" value="YchF/TatD family DNA exonuclease"/>
    <property type="match status" value="1"/>
</dbReference>
<dbReference type="SUPFAM" id="SSF51556">
    <property type="entry name" value="Metallo-dependent hydrolases"/>
    <property type="match status" value="1"/>
</dbReference>
<keyword evidence="3 5" id="KW-0378">Hydrolase</keyword>
<evidence type="ECO:0000256" key="2">
    <source>
        <dbReference type="ARBA" id="ARBA00022723"/>
    </source>
</evidence>
<dbReference type="PROSITE" id="PS01090">
    <property type="entry name" value="TATD_2"/>
    <property type="match status" value="1"/>
</dbReference>
<dbReference type="InterPro" id="IPR032466">
    <property type="entry name" value="Metal_Hydrolase"/>
</dbReference>
<gene>
    <name evidence="5" type="ORF">KX01_1858</name>
</gene>
<dbReference type="GO" id="GO:0046872">
    <property type="term" value="F:metal ion binding"/>
    <property type="evidence" value="ECO:0007669"/>
    <property type="project" value="UniProtKB-KW"/>
</dbReference>
<keyword evidence="2 4" id="KW-0479">Metal-binding</keyword>
<sequence length="255" mass="29000">MIIDSHCHLNYLKLEDTSLDNVIRNAKSAGVDKVVSISCAWHEIADIQDIAEKFEDVFFSVGVHPSELDTYQPSVEDIISMSQHHKCVAIGETGLDFYYNDMGTKDKQILKFVNHIQAGIETKKPVIVHTRAAKEDTLSILKSENVEKCGGILHCFTEDYDMAKQAVDMGMYISFSGILTFKNAKDIQEVAKKLPLDRILIETDAPYLTPVPFRGKPNYPEYVRYVAEFLANLRNESLEMIHKQTYKNTCDVFRI</sequence>
<dbReference type="CDD" id="cd01310">
    <property type="entry name" value="TatD_DNAse"/>
    <property type="match status" value="1"/>
</dbReference>
<proteinExistence type="inferred from homology"/>
<dbReference type="InterPro" id="IPR018228">
    <property type="entry name" value="DNase_TatD-rel_CS"/>
</dbReference>
<evidence type="ECO:0000313" key="5">
    <source>
        <dbReference type="EMBL" id="APC96485.1"/>
    </source>
</evidence>
<feature type="binding site" evidence="4">
    <location>
        <position position="92"/>
    </location>
    <ligand>
        <name>a divalent metal cation</name>
        <dbReference type="ChEBI" id="CHEBI:60240"/>
        <label>1</label>
    </ligand>
</feature>
<dbReference type="PANTHER" id="PTHR46124:SF2">
    <property type="entry name" value="D-AMINOACYL-TRNA DEACYLASE"/>
    <property type="match status" value="1"/>
</dbReference>
<dbReference type="InterPro" id="IPR001130">
    <property type="entry name" value="TatD-like"/>
</dbReference>
<dbReference type="RefSeq" id="WP_071664700.1">
    <property type="nucleotide sequence ID" value="NZ_CP009654.1"/>
</dbReference>
<dbReference type="EMBL" id="CP009654">
    <property type="protein sequence ID" value="APC96485.1"/>
    <property type="molecule type" value="Genomic_DNA"/>
</dbReference>
<protein>
    <submittedName>
        <fullName evidence="5">Hydrolase, TatD family protein</fullName>
    </submittedName>
</protein>